<keyword evidence="2" id="KW-1185">Reference proteome</keyword>
<sequence length="49" mass="5680">MFTKITINSNFNRQLVNTVKSHVEISDMPVDLIDIFPRAKRSGEFWALV</sequence>
<organism evidence="1 2">
    <name type="scientific">Lignipirellula cremea</name>
    <dbReference type="NCBI Taxonomy" id="2528010"/>
    <lineage>
        <taxon>Bacteria</taxon>
        <taxon>Pseudomonadati</taxon>
        <taxon>Planctomycetota</taxon>
        <taxon>Planctomycetia</taxon>
        <taxon>Pirellulales</taxon>
        <taxon>Pirellulaceae</taxon>
        <taxon>Lignipirellula</taxon>
    </lineage>
</organism>
<dbReference type="AlphaFoldDB" id="A0A518DUL1"/>
<name>A0A518DUL1_9BACT</name>
<proteinExistence type="predicted"/>
<protein>
    <submittedName>
        <fullName evidence="1">Uncharacterized protein</fullName>
    </submittedName>
</protein>
<evidence type="ECO:0000313" key="1">
    <source>
        <dbReference type="EMBL" id="QDU95520.1"/>
    </source>
</evidence>
<reference evidence="1 2" key="1">
    <citation type="submission" date="2019-02" db="EMBL/GenBank/DDBJ databases">
        <title>Deep-cultivation of Planctomycetes and their phenomic and genomic characterization uncovers novel biology.</title>
        <authorList>
            <person name="Wiegand S."/>
            <person name="Jogler M."/>
            <person name="Boedeker C."/>
            <person name="Pinto D."/>
            <person name="Vollmers J."/>
            <person name="Rivas-Marin E."/>
            <person name="Kohn T."/>
            <person name="Peeters S.H."/>
            <person name="Heuer A."/>
            <person name="Rast P."/>
            <person name="Oberbeckmann S."/>
            <person name="Bunk B."/>
            <person name="Jeske O."/>
            <person name="Meyerdierks A."/>
            <person name="Storesund J.E."/>
            <person name="Kallscheuer N."/>
            <person name="Luecker S."/>
            <person name="Lage O.M."/>
            <person name="Pohl T."/>
            <person name="Merkel B.J."/>
            <person name="Hornburger P."/>
            <person name="Mueller R.-W."/>
            <person name="Bruemmer F."/>
            <person name="Labrenz M."/>
            <person name="Spormann A.M."/>
            <person name="Op den Camp H."/>
            <person name="Overmann J."/>
            <person name="Amann R."/>
            <person name="Jetten M.S.M."/>
            <person name="Mascher T."/>
            <person name="Medema M.H."/>
            <person name="Devos D.P."/>
            <person name="Kaster A.-K."/>
            <person name="Ovreas L."/>
            <person name="Rohde M."/>
            <person name="Galperin M.Y."/>
            <person name="Jogler C."/>
        </authorList>
    </citation>
    <scope>NUCLEOTIDE SEQUENCE [LARGE SCALE GENOMIC DNA]</scope>
    <source>
        <strain evidence="1 2">Pla85_3_4</strain>
    </source>
</reference>
<gene>
    <name evidence="1" type="ORF">Pla8534_33350</name>
</gene>
<evidence type="ECO:0000313" key="2">
    <source>
        <dbReference type="Proteomes" id="UP000317648"/>
    </source>
</evidence>
<accession>A0A518DUL1</accession>
<dbReference type="KEGG" id="lcre:Pla8534_33350"/>
<dbReference type="Proteomes" id="UP000317648">
    <property type="component" value="Chromosome"/>
</dbReference>
<dbReference type="EMBL" id="CP036433">
    <property type="protein sequence ID" value="QDU95520.1"/>
    <property type="molecule type" value="Genomic_DNA"/>
</dbReference>